<dbReference type="SMART" id="SM00382">
    <property type="entry name" value="AAA"/>
    <property type="match status" value="1"/>
</dbReference>
<evidence type="ECO:0000256" key="4">
    <source>
        <dbReference type="ARBA" id="ARBA00022763"/>
    </source>
</evidence>
<dbReference type="GO" id="GO:0005829">
    <property type="term" value="C:cytosol"/>
    <property type="evidence" value="ECO:0007669"/>
    <property type="project" value="TreeGrafter"/>
</dbReference>
<evidence type="ECO:0000256" key="3">
    <source>
        <dbReference type="ARBA" id="ARBA00022741"/>
    </source>
</evidence>
<keyword evidence="11" id="KW-0413">Isomerase</keyword>
<dbReference type="SUPFAM" id="SSF52540">
    <property type="entry name" value="P-loop containing nucleoside triphosphate hydrolases"/>
    <property type="match status" value="1"/>
</dbReference>
<evidence type="ECO:0000256" key="5">
    <source>
        <dbReference type="ARBA" id="ARBA00022801"/>
    </source>
</evidence>
<proteinExistence type="inferred from homology"/>
<dbReference type="InterPro" id="IPR003593">
    <property type="entry name" value="AAA+_ATPase"/>
</dbReference>
<dbReference type="Gene3D" id="1.10.10.160">
    <property type="match status" value="1"/>
</dbReference>
<keyword evidence="9" id="KW-0238">DNA-binding</keyword>
<evidence type="ECO:0000313" key="19">
    <source>
        <dbReference type="EMBL" id="APT90176.1"/>
    </source>
</evidence>
<evidence type="ECO:0000256" key="14">
    <source>
        <dbReference type="ARBA" id="ARBA00048988"/>
    </source>
</evidence>
<name>A0A1L7CWB8_9CORY</name>
<sequence>MVAMSAAEGVRMPAARLVDPGGPAPRSWDGPLAALFPGDGRLEIAGEPWAVLGGPGTGKSALLVDLAAAHVAAGVPADAVLIAAPAKEAANRLREDLARRLPEAAAGGGGMVRAVHSLAFALVREAMVRRGEPEPRLMPGARQDAWIRDLLTGEEADGGAGWPDRLRPALGMRGFARQVRDLILRAQERGLDAAGLIALGEDHGVPEWTAVGGFLRRYRQAVRLLGSADLNAAELVSAALAEIDADPGLLDRLGVQVLLVDDAEHLDPQSAELLRRILARARVGVLTGDHDQSVLGFRGADPAFLDGAAPAERTIVLHRSRRLPAPIATAANRLAARLPGNPPQRGIRGRAADPGADPALRVAVFATGTAERAAVADYLRRAHVVDGVAWGEMAVLLRSGAAESAAHRSLARAGVPVQVDPTDVVLAEQRMVAALLLAMRALVEPLPESSWEALLTGPLGEADPVTLARVVRGVRRLAPGGRAMERIIALLAAPEPDAADAELLAGLGARERAVLERPLRVLAAGRAALDQGVELVLWEMWAASGLADHLMARSLRGGAAGSAADRDLDAVMTLFDFAGDLVEQAPALTVAGFVAKVAEQELPTGARDRRGIARDAVSVISAHAALGREFAVVAVAGVQEETWPSLGVTGSVVRQQELVDLLDHGIDPGTPVSRVADRLAEERRLLHVAITRATRSVLVTAVDAPDDEGEPSRFLGELAVPGEAGADPAAAEEEPAAPAPEPPPTIPAVPRVLAEGPLTAELRAAAADPGQGPGRRARAAAQLARLAAAGVPGAHPDQWWGIAERSTGEPVLAGPMRLSPSKVGRILRCPLRALLEPPARGPALATGTAFHRVAQALAEGVDPAEGEQELRAVLPRLLDEPGWRVDVLAEEWAAALRSWAGFAAGAAVGVEVPVRVPVTGEVTLAGRIDRLVGDADSGYVVVDIKTGANPPPAAEVEEDAQLAVYQLALAGGALVEGPRGPEIVAGEGLRPGGAMLVHPRAPRSGGEPTVRVQSAPTPAQLGLWRGRVLAAAEASRGPGATALPGPWCEGCPVRLACPTTGQLR</sequence>
<dbReference type="STRING" id="1437874.CSPHI_02800"/>
<evidence type="ECO:0000256" key="8">
    <source>
        <dbReference type="ARBA" id="ARBA00022840"/>
    </source>
</evidence>
<evidence type="ECO:0000313" key="20">
    <source>
        <dbReference type="Proteomes" id="UP000185469"/>
    </source>
</evidence>
<keyword evidence="2" id="KW-0540">Nuclease</keyword>
<dbReference type="GO" id="GO:0033202">
    <property type="term" value="C:DNA helicase complex"/>
    <property type="evidence" value="ECO:0007669"/>
    <property type="project" value="TreeGrafter"/>
</dbReference>
<dbReference type="AlphaFoldDB" id="A0A1L7CWB8"/>
<dbReference type="PANTHER" id="PTHR11070:SF59">
    <property type="entry name" value="DNA 3'-5' HELICASE"/>
    <property type="match status" value="1"/>
</dbReference>
<evidence type="ECO:0000256" key="7">
    <source>
        <dbReference type="ARBA" id="ARBA00022839"/>
    </source>
</evidence>
<dbReference type="Pfam" id="PF00580">
    <property type="entry name" value="UvrD-helicase"/>
    <property type="match status" value="1"/>
</dbReference>
<evidence type="ECO:0000259" key="17">
    <source>
        <dbReference type="PROSITE" id="PS51198"/>
    </source>
</evidence>
<organism evidence="19 20">
    <name type="scientific">Corynebacterium sphenisci DSM 44792</name>
    <dbReference type="NCBI Taxonomy" id="1437874"/>
    <lineage>
        <taxon>Bacteria</taxon>
        <taxon>Bacillati</taxon>
        <taxon>Actinomycetota</taxon>
        <taxon>Actinomycetes</taxon>
        <taxon>Mycobacteriales</taxon>
        <taxon>Corynebacteriaceae</taxon>
        <taxon>Corynebacterium</taxon>
    </lineage>
</organism>
<dbReference type="OrthoDB" id="5240387at2"/>
<keyword evidence="20" id="KW-1185">Reference proteome</keyword>
<evidence type="ECO:0000259" key="18">
    <source>
        <dbReference type="PROSITE" id="PS51217"/>
    </source>
</evidence>
<dbReference type="Pfam" id="PF13361">
    <property type="entry name" value="UvrD_C"/>
    <property type="match status" value="1"/>
</dbReference>
<dbReference type="Gene3D" id="1.10.486.10">
    <property type="entry name" value="PCRA, domain 4"/>
    <property type="match status" value="1"/>
</dbReference>
<evidence type="ECO:0000256" key="15">
    <source>
        <dbReference type="PROSITE-ProRule" id="PRU00560"/>
    </source>
</evidence>
<dbReference type="InterPro" id="IPR013986">
    <property type="entry name" value="DExx_box_DNA_helicase_dom_sf"/>
</dbReference>
<keyword evidence="7" id="KW-0269">Exonuclease</keyword>
<keyword evidence="4" id="KW-0227">DNA damage</keyword>
<keyword evidence="8 15" id="KW-0067">ATP-binding</keyword>
<evidence type="ECO:0000256" key="9">
    <source>
        <dbReference type="ARBA" id="ARBA00023125"/>
    </source>
</evidence>
<evidence type="ECO:0000256" key="11">
    <source>
        <dbReference type="ARBA" id="ARBA00023235"/>
    </source>
</evidence>
<comment type="catalytic activity">
    <reaction evidence="14">
        <text>ATP + H2O = ADP + phosphate + H(+)</text>
        <dbReference type="Rhea" id="RHEA:13065"/>
        <dbReference type="ChEBI" id="CHEBI:15377"/>
        <dbReference type="ChEBI" id="CHEBI:15378"/>
        <dbReference type="ChEBI" id="CHEBI:30616"/>
        <dbReference type="ChEBI" id="CHEBI:43474"/>
        <dbReference type="ChEBI" id="CHEBI:456216"/>
        <dbReference type="EC" id="5.6.2.4"/>
    </reaction>
</comment>
<gene>
    <name evidence="19" type="ORF">CSPHI_02800</name>
</gene>
<dbReference type="Gene3D" id="3.90.320.10">
    <property type="match status" value="1"/>
</dbReference>
<feature type="domain" description="UvrD-like helicase C-terminal" evidence="18">
    <location>
        <begin position="325"/>
        <end position="627"/>
    </location>
</feature>
<evidence type="ECO:0000256" key="16">
    <source>
        <dbReference type="SAM" id="MobiDB-lite"/>
    </source>
</evidence>
<dbReference type="InterPro" id="IPR011604">
    <property type="entry name" value="PDDEXK-like_dom_sf"/>
</dbReference>
<feature type="region of interest" description="Disordered" evidence="16">
    <location>
        <begin position="724"/>
        <end position="750"/>
    </location>
</feature>
<dbReference type="Gene3D" id="3.40.50.300">
    <property type="entry name" value="P-loop containing nucleotide triphosphate hydrolases"/>
    <property type="match status" value="2"/>
</dbReference>
<dbReference type="GO" id="GO:0005524">
    <property type="term" value="F:ATP binding"/>
    <property type="evidence" value="ECO:0007669"/>
    <property type="project" value="UniProtKB-UniRule"/>
</dbReference>
<feature type="compositionally biased region" description="Pro residues" evidence="16">
    <location>
        <begin position="737"/>
        <end position="747"/>
    </location>
</feature>
<evidence type="ECO:0000256" key="2">
    <source>
        <dbReference type="ARBA" id="ARBA00022722"/>
    </source>
</evidence>
<feature type="domain" description="UvrD-like helicase ATP-binding" evidence="17">
    <location>
        <begin position="32"/>
        <end position="324"/>
    </location>
</feature>
<reference evidence="19 20" key="1">
    <citation type="submission" date="2014-08" db="EMBL/GenBank/DDBJ databases">
        <title>Complete genome sequence of Corynebacterium sphenisci CECT 5990(T) (=DSM 44792(T)), isolated from healthy wild penguins.</title>
        <authorList>
            <person name="Ruckert C."/>
            <person name="Albersmeier A."/>
            <person name="Winkler A."/>
            <person name="Kalinowski J."/>
        </authorList>
    </citation>
    <scope>NUCLEOTIDE SEQUENCE [LARGE SCALE GENOMIC DNA]</scope>
    <source>
        <strain evidence="19 20">DSM 44792</strain>
    </source>
</reference>
<dbReference type="Proteomes" id="UP000185469">
    <property type="component" value="Chromosome"/>
</dbReference>
<accession>A0A1L7CWB8</accession>
<keyword evidence="3 15" id="KW-0547">Nucleotide-binding</keyword>
<dbReference type="InterPro" id="IPR027417">
    <property type="entry name" value="P-loop_NTPase"/>
</dbReference>
<dbReference type="PROSITE" id="PS51217">
    <property type="entry name" value="UVRD_HELICASE_CTER"/>
    <property type="match status" value="1"/>
</dbReference>
<evidence type="ECO:0000256" key="6">
    <source>
        <dbReference type="ARBA" id="ARBA00022806"/>
    </source>
</evidence>
<dbReference type="Pfam" id="PF12705">
    <property type="entry name" value="PDDEXK_1"/>
    <property type="match status" value="1"/>
</dbReference>
<dbReference type="PANTHER" id="PTHR11070">
    <property type="entry name" value="UVRD / RECB / PCRA DNA HELICASE FAMILY MEMBER"/>
    <property type="match status" value="1"/>
</dbReference>
<dbReference type="InterPro" id="IPR014017">
    <property type="entry name" value="DNA_helicase_UvrD-like_C"/>
</dbReference>
<evidence type="ECO:0000256" key="10">
    <source>
        <dbReference type="ARBA" id="ARBA00023204"/>
    </source>
</evidence>
<evidence type="ECO:0000256" key="12">
    <source>
        <dbReference type="ARBA" id="ARBA00034617"/>
    </source>
</evidence>
<comment type="similarity">
    <text evidence="1">Belongs to the helicase family. UvrD subfamily.</text>
</comment>
<dbReference type="GO" id="GO:0003677">
    <property type="term" value="F:DNA binding"/>
    <property type="evidence" value="ECO:0007669"/>
    <property type="project" value="UniProtKB-KW"/>
</dbReference>
<keyword evidence="6 15" id="KW-0347">Helicase</keyword>
<protein>
    <recommendedName>
        <fullName evidence="13">DNA 3'-5' helicase</fullName>
        <ecNumber evidence="13">5.6.2.4</ecNumber>
    </recommendedName>
</protein>
<evidence type="ECO:0000256" key="1">
    <source>
        <dbReference type="ARBA" id="ARBA00009922"/>
    </source>
</evidence>
<dbReference type="EC" id="5.6.2.4" evidence="13"/>
<dbReference type="InterPro" id="IPR014016">
    <property type="entry name" value="UvrD-like_ATP-bd"/>
</dbReference>
<keyword evidence="10" id="KW-0234">DNA repair</keyword>
<dbReference type="KEGG" id="csph:CSPHI_02800"/>
<dbReference type="InterPro" id="IPR000212">
    <property type="entry name" value="DNA_helicase_UvrD/REP"/>
</dbReference>
<feature type="binding site" evidence="15">
    <location>
        <begin position="53"/>
        <end position="60"/>
    </location>
    <ligand>
        <name>ATP</name>
        <dbReference type="ChEBI" id="CHEBI:30616"/>
    </ligand>
</feature>
<dbReference type="PROSITE" id="PS51198">
    <property type="entry name" value="UVRD_HELICASE_ATP_BIND"/>
    <property type="match status" value="1"/>
</dbReference>
<comment type="catalytic activity">
    <reaction evidence="12">
        <text>Couples ATP hydrolysis with the unwinding of duplex DNA by translocating in the 3'-5' direction.</text>
        <dbReference type="EC" id="5.6.2.4"/>
    </reaction>
</comment>
<dbReference type="GO" id="GO:0000725">
    <property type="term" value="P:recombinational repair"/>
    <property type="evidence" value="ECO:0007669"/>
    <property type="project" value="TreeGrafter"/>
</dbReference>
<evidence type="ECO:0000256" key="13">
    <source>
        <dbReference type="ARBA" id="ARBA00034808"/>
    </source>
</evidence>
<dbReference type="GO" id="GO:0043138">
    <property type="term" value="F:3'-5' DNA helicase activity"/>
    <property type="evidence" value="ECO:0007669"/>
    <property type="project" value="UniProtKB-EC"/>
</dbReference>
<dbReference type="InterPro" id="IPR038726">
    <property type="entry name" value="PDDEXK_AddAB-type"/>
</dbReference>
<dbReference type="EMBL" id="CP009248">
    <property type="protein sequence ID" value="APT90176.1"/>
    <property type="molecule type" value="Genomic_DNA"/>
</dbReference>
<keyword evidence="5 15" id="KW-0378">Hydrolase</keyword>
<dbReference type="GO" id="GO:0004527">
    <property type="term" value="F:exonuclease activity"/>
    <property type="evidence" value="ECO:0007669"/>
    <property type="project" value="UniProtKB-KW"/>
</dbReference>